<reference evidence="1" key="1">
    <citation type="submission" date="2023-12" db="EMBL/GenBank/DDBJ databases">
        <title>Fervidustalea candida gen. nov., sp. nov., a novel member of the family Paenibacillaceae isolated from a geothermal area.</title>
        <authorList>
            <person name="Li W.-J."/>
            <person name="Jiao J.-Y."/>
            <person name="Chen Y."/>
        </authorList>
    </citation>
    <scope>NUCLEOTIDE SEQUENCE</scope>
    <source>
        <strain evidence="1">SYSU GA230002</strain>
    </source>
</reference>
<proteinExistence type="predicted"/>
<evidence type="ECO:0000313" key="1">
    <source>
        <dbReference type="EMBL" id="MEB3101134.1"/>
    </source>
</evidence>
<dbReference type="EMBL" id="JAYJLD010000006">
    <property type="protein sequence ID" value="MEB3101134.1"/>
    <property type="molecule type" value="Genomic_DNA"/>
</dbReference>
<sequence length="165" mass="18308">MHKNRLFLNGLGLGLIAGALLLQLMNSVPSSDKEALIPQQTANATPQMDLNEIKARAGELGLHVFDKDEKIYTEVELQDQLEKSKREAIQSLSPQTRWVFAISAGMSAYKIADMLISMQIIEDTNAFIAEIKSQNLGSKIRAGIYTFDQKPTMAELIDKITGDRN</sequence>
<dbReference type="Gene3D" id="3.30.1490.480">
    <property type="entry name" value="Endolytic murein transglycosylase"/>
    <property type="match status" value="1"/>
</dbReference>
<evidence type="ECO:0000313" key="2">
    <source>
        <dbReference type="Proteomes" id="UP001310386"/>
    </source>
</evidence>
<gene>
    <name evidence="1" type="ORF">VF724_05600</name>
</gene>
<comment type="caution">
    <text evidence="1">The sequence shown here is derived from an EMBL/GenBank/DDBJ whole genome shotgun (WGS) entry which is preliminary data.</text>
</comment>
<protein>
    <submittedName>
        <fullName evidence="1">Uncharacterized protein</fullName>
    </submittedName>
</protein>
<dbReference type="Proteomes" id="UP001310386">
    <property type="component" value="Unassembled WGS sequence"/>
</dbReference>
<organism evidence="1 2">
    <name type="scientific">Ferviditalea candida</name>
    <dbReference type="NCBI Taxonomy" id="3108399"/>
    <lineage>
        <taxon>Bacteria</taxon>
        <taxon>Bacillati</taxon>
        <taxon>Bacillota</taxon>
        <taxon>Bacilli</taxon>
        <taxon>Bacillales</taxon>
        <taxon>Paenibacillaceae</taxon>
        <taxon>Ferviditalea</taxon>
    </lineage>
</organism>
<name>A0ABU5ZF57_9BACL</name>
<keyword evidence="2" id="KW-1185">Reference proteome</keyword>
<dbReference type="RefSeq" id="WP_371753252.1">
    <property type="nucleotide sequence ID" value="NZ_JAYJLD010000006.1"/>
</dbReference>
<accession>A0ABU5ZF57</accession>